<evidence type="ECO:0000256" key="7">
    <source>
        <dbReference type="SAM" id="MobiDB-lite"/>
    </source>
</evidence>
<gene>
    <name evidence="9" type="ORF">ACFPZ3_53265</name>
</gene>
<organism evidence="9 10">
    <name type="scientific">Nonomuraea insulae</name>
    <dbReference type="NCBI Taxonomy" id="1616787"/>
    <lineage>
        <taxon>Bacteria</taxon>
        <taxon>Bacillati</taxon>
        <taxon>Actinomycetota</taxon>
        <taxon>Actinomycetes</taxon>
        <taxon>Streptosporangiales</taxon>
        <taxon>Streptosporangiaceae</taxon>
        <taxon>Nonomuraea</taxon>
    </lineage>
</organism>
<feature type="domain" description="Protein kinase" evidence="8">
    <location>
        <begin position="25"/>
        <end position="301"/>
    </location>
</feature>
<keyword evidence="3 9" id="KW-0808">Transferase</keyword>
<keyword evidence="6" id="KW-0067">ATP-binding</keyword>
<dbReference type="PANTHER" id="PTHR43289:SF6">
    <property type="entry name" value="SERINE_THREONINE-PROTEIN KINASE NEKL-3"/>
    <property type="match status" value="1"/>
</dbReference>
<dbReference type="RefSeq" id="WP_379522117.1">
    <property type="nucleotide sequence ID" value="NZ_JBHSPA010000084.1"/>
</dbReference>
<keyword evidence="4" id="KW-0547">Nucleotide-binding</keyword>
<evidence type="ECO:0000313" key="9">
    <source>
        <dbReference type="EMBL" id="MFC5832682.1"/>
    </source>
</evidence>
<proteinExistence type="predicted"/>
<evidence type="ECO:0000256" key="5">
    <source>
        <dbReference type="ARBA" id="ARBA00022777"/>
    </source>
</evidence>
<dbReference type="GO" id="GO:0004674">
    <property type="term" value="F:protein serine/threonine kinase activity"/>
    <property type="evidence" value="ECO:0007669"/>
    <property type="project" value="UniProtKB-EC"/>
</dbReference>
<dbReference type="Pfam" id="PF00069">
    <property type="entry name" value="Pkinase"/>
    <property type="match status" value="1"/>
</dbReference>
<feature type="region of interest" description="Disordered" evidence="7">
    <location>
        <begin position="219"/>
        <end position="248"/>
    </location>
</feature>
<evidence type="ECO:0000256" key="6">
    <source>
        <dbReference type="ARBA" id="ARBA00022840"/>
    </source>
</evidence>
<feature type="region of interest" description="Disordered" evidence="7">
    <location>
        <begin position="283"/>
        <end position="305"/>
    </location>
</feature>
<dbReference type="InterPro" id="IPR011009">
    <property type="entry name" value="Kinase-like_dom_sf"/>
</dbReference>
<evidence type="ECO:0000256" key="1">
    <source>
        <dbReference type="ARBA" id="ARBA00012513"/>
    </source>
</evidence>
<reference evidence="10" key="1">
    <citation type="journal article" date="2019" name="Int. J. Syst. Evol. Microbiol.">
        <title>The Global Catalogue of Microorganisms (GCM) 10K type strain sequencing project: providing services to taxonomists for standard genome sequencing and annotation.</title>
        <authorList>
            <consortium name="The Broad Institute Genomics Platform"/>
            <consortium name="The Broad Institute Genome Sequencing Center for Infectious Disease"/>
            <person name="Wu L."/>
            <person name="Ma J."/>
        </authorList>
    </citation>
    <scope>NUCLEOTIDE SEQUENCE [LARGE SCALE GENOMIC DNA]</scope>
    <source>
        <strain evidence="10">CCUG 53903</strain>
    </source>
</reference>
<name>A0ABW1D3Q1_9ACTN</name>
<dbReference type="Proteomes" id="UP001596058">
    <property type="component" value="Unassembled WGS sequence"/>
</dbReference>
<dbReference type="Gene3D" id="3.30.200.20">
    <property type="entry name" value="Phosphorylase Kinase, domain 1"/>
    <property type="match status" value="1"/>
</dbReference>
<evidence type="ECO:0000259" key="8">
    <source>
        <dbReference type="PROSITE" id="PS50011"/>
    </source>
</evidence>
<dbReference type="EC" id="2.7.11.1" evidence="1"/>
<dbReference type="PANTHER" id="PTHR43289">
    <property type="entry name" value="MITOGEN-ACTIVATED PROTEIN KINASE KINASE KINASE 20-RELATED"/>
    <property type="match status" value="1"/>
</dbReference>
<evidence type="ECO:0000256" key="4">
    <source>
        <dbReference type="ARBA" id="ARBA00022741"/>
    </source>
</evidence>
<keyword evidence="5 9" id="KW-0418">Kinase</keyword>
<dbReference type="InterPro" id="IPR000719">
    <property type="entry name" value="Prot_kinase_dom"/>
</dbReference>
<dbReference type="Gene3D" id="1.10.510.10">
    <property type="entry name" value="Transferase(Phosphotransferase) domain 1"/>
    <property type="match status" value="1"/>
</dbReference>
<keyword evidence="2" id="KW-0723">Serine/threonine-protein kinase</keyword>
<dbReference type="EMBL" id="JBHSPA010000084">
    <property type="protein sequence ID" value="MFC5832682.1"/>
    <property type="molecule type" value="Genomic_DNA"/>
</dbReference>
<dbReference type="InterPro" id="IPR008271">
    <property type="entry name" value="Ser/Thr_kinase_AS"/>
</dbReference>
<dbReference type="SMART" id="SM00220">
    <property type="entry name" value="S_TKc"/>
    <property type="match status" value="1"/>
</dbReference>
<dbReference type="CDD" id="cd14014">
    <property type="entry name" value="STKc_PknB_like"/>
    <property type="match status" value="1"/>
</dbReference>
<keyword evidence="10" id="KW-1185">Reference proteome</keyword>
<protein>
    <recommendedName>
        <fullName evidence="1">non-specific serine/threonine protein kinase</fullName>
        <ecNumber evidence="1">2.7.11.1</ecNumber>
    </recommendedName>
</protein>
<dbReference type="PROSITE" id="PS00108">
    <property type="entry name" value="PROTEIN_KINASE_ST"/>
    <property type="match status" value="1"/>
</dbReference>
<comment type="caution">
    <text evidence="9">The sequence shown here is derived from an EMBL/GenBank/DDBJ whole genome shotgun (WGS) entry which is preliminary data.</text>
</comment>
<accession>A0ABW1D3Q1</accession>
<evidence type="ECO:0000256" key="2">
    <source>
        <dbReference type="ARBA" id="ARBA00022527"/>
    </source>
</evidence>
<evidence type="ECO:0000313" key="10">
    <source>
        <dbReference type="Proteomes" id="UP001596058"/>
    </source>
</evidence>
<dbReference type="SUPFAM" id="SSF56112">
    <property type="entry name" value="Protein kinase-like (PK-like)"/>
    <property type="match status" value="1"/>
</dbReference>
<evidence type="ECO:0000256" key="3">
    <source>
        <dbReference type="ARBA" id="ARBA00022679"/>
    </source>
</evidence>
<dbReference type="PROSITE" id="PS50011">
    <property type="entry name" value="PROTEIN_KINASE_DOM"/>
    <property type="match status" value="1"/>
</dbReference>
<sequence>MRFLQRCSGSQAVAVHPGLTVDRRYRLVRRLARGQSGEVWLARDLELGRDVALKRVAVEGGAAGFDRLWAEARALARFSHPHVVTLYHAVRAGPRRRATSWLVMEHVPGGSLEGRPGLPAGVAARIGAQIADALAALHAEGIVHCDLKPGNVVVTGEGTAKLADFGAAYRVGGAETITPNSAVSYTPDYAAPEVVRGQPEPKSDVFSLGAMVYALVAGRPPRRGGARPTDGQEAASGRRPDGGGPPDSVEAYITVREAARGAVTLDADVGPLAGVLAGMLRRDPDERPDAAQARRRLEEVASPPGPIPALAQDLDAKPDPGGLPALVRGIPALVRSRRPILAGAAVALVAALALWQWGGDWIQLPSPPTGGTPAAGGAITGSRSPAVQGVLGDRRTADPCALLEPASLARFGSTDLDPDYGNFDRCDVLVSPPSDAVVDVRLDLNLDPPPEQAKAARTTKVVTVVEDPAESDACSRTLVLAGVTDTTITVTAKRDEKGRAPLCEIADAATTHAVETLNEGRIPRRDPGFPPESLANQDACTLLHAQALEVVPGIDAADPDRGYGGWDCEWESTTSDIWVDLTFDRGPTPNAEGGTATRLHGFPAFVRPEAEGEGTCLVNIVYRTYIDGHSQTAAETLLMLVGGSRPVDRLCRMATDLAGSAAAELPRA</sequence>